<evidence type="ECO:0000256" key="1">
    <source>
        <dbReference type="ARBA" id="ARBA00004496"/>
    </source>
</evidence>
<dbReference type="GO" id="GO:0004383">
    <property type="term" value="F:guanylate cyclase activity"/>
    <property type="evidence" value="ECO:0007669"/>
    <property type="project" value="UniProtKB-EC"/>
</dbReference>
<dbReference type="InterPro" id="IPR042463">
    <property type="entry name" value="HNOB_dom_associated_sf"/>
</dbReference>
<evidence type="ECO:0000256" key="8">
    <source>
        <dbReference type="SAM" id="Coils"/>
    </source>
</evidence>
<keyword evidence="3" id="KW-0963">Cytoplasm</keyword>
<dbReference type="Gene3D" id="3.90.1520.10">
    <property type="entry name" value="H-NOX domain"/>
    <property type="match status" value="1"/>
</dbReference>
<evidence type="ECO:0000256" key="4">
    <source>
        <dbReference type="ARBA" id="ARBA00022741"/>
    </source>
</evidence>
<sequence length="742" mass="84330">MYGMLLESIQHYLKEIYGEEVWNKIRSLAGVENRVFVTHHRYSDDLFLKLADGAVEVVGKQNGWKKKDFMKFFGNCFVKFFSNYGYDRIVRVTGRNLGAFLNSIDNIHEQMRFGYPKMESPSFYCEDETSSGLSLHYLSKRKGFKYYVIGQIEQVVREFFPMEIEITVIGHQQTAHNSHVIYRLNFDNQSSKPFIPKALSPPGKTIPKWLSLDTFFEIFPFGFVISRNMKISMAGSYILTILGDSVLGMDVCEVFALRRPKVEFTWENLQRNPVVFELISKIPTKPASSTTFCKECQSPSLKEYPKCTFMKPNCDVIDSGYHSDYKGSTCRTKTATLNGVNVHCNGVKKWNGFTSAGTETTDDENQNEVGKSYEGLANKDLVKTKNGFNCLLKSNDKTGLWRSKARWDLHTASKSSLGSSDTEGDETSAKRQRSLHLKGEMKYISSWGKVLFVCSPLISDLDEMVELGLYMSDLGIYDRSQEMVLSGIKPLPQLEYARDQLIDKSAKLEENLRKLEEERQRSDELLYSMLPRPVADRLKNGAKPINTCEYFESVTVLFSYLDGFIKLCSSVDAMEVVTIVNKMFITFDNLSEKYDVYKFETLGDAVYMAVSGAPVRKVRHAEPMAAMALAMMDSMTMFLKDITKHTLTLSIGMHSGSTAAGIVGQKMPQYCLFGDTVNIAARLRTTSLPMRIHISDSCDACLKGTEFQTEFRGYIPLKGLKEEMKTHWLIGRKDEILKEQRS</sequence>
<dbReference type="SUPFAM" id="SSF111126">
    <property type="entry name" value="Ligand-binding domain in the NO signalling and Golgi transport"/>
    <property type="match status" value="1"/>
</dbReference>
<dbReference type="Gene3D" id="3.30.70.1230">
    <property type="entry name" value="Nucleotide cyclase"/>
    <property type="match status" value="1"/>
</dbReference>
<evidence type="ECO:0000313" key="10">
    <source>
        <dbReference type="Proteomes" id="UP000515163"/>
    </source>
</evidence>
<evidence type="ECO:0000256" key="5">
    <source>
        <dbReference type="ARBA" id="ARBA00023134"/>
    </source>
</evidence>
<feature type="domain" description="Guanylate cyclase" evidence="9">
    <location>
        <begin position="555"/>
        <end position="684"/>
    </location>
</feature>
<dbReference type="KEGG" id="aten:116290240"/>
<accession>A0A6P8H9G8</accession>
<proteinExistence type="predicted"/>
<dbReference type="Pfam" id="PF07700">
    <property type="entry name" value="HNOB"/>
    <property type="match status" value="1"/>
</dbReference>
<dbReference type="PROSITE" id="PS50125">
    <property type="entry name" value="GUANYLATE_CYCLASE_2"/>
    <property type="match status" value="1"/>
</dbReference>
<evidence type="ECO:0000259" key="9">
    <source>
        <dbReference type="PROSITE" id="PS50125"/>
    </source>
</evidence>
<evidence type="ECO:0000256" key="2">
    <source>
        <dbReference type="ARBA" id="ARBA00012202"/>
    </source>
</evidence>
<keyword evidence="8" id="KW-0175">Coiled coil</keyword>
<dbReference type="OrthoDB" id="1890790at2759"/>
<dbReference type="GO" id="GO:0019934">
    <property type="term" value="P:cGMP-mediated signaling"/>
    <property type="evidence" value="ECO:0007669"/>
    <property type="project" value="TreeGrafter"/>
</dbReference>
<dbReference type="GO" id="GO:0005525">
    <property type="term" value="F:GTP binding"/>
    <property type="evidence" value="ECO:0007669"/>
    <property type="project" value="UniProtKB-KW"/>
</dbReference>
<dbReference type="CDD" id="cd07302">
    <property type="entry name" value="CHD"/>
    <property type="match status" value="1"/>
</dbReference>
<dbReference type="RefSeq" id="XP_031553109.1">
    <property type="nucleotide sequence ID" value="XM_031697249.1"/>
</dbReference>
<reference evidence="11" key="1">
    <citation type="submission" date="2025-08" db="UniProtKB">
        <authorList>
            <consortium name="RefSeq"/>
        </authorList>
    </citation>
    <scope>IDENTIFICATION</scope>
    <source>
        <tissue evidence="11">Tentacle</tissue>
    </source>
</reference>
<dbReference type="PANTHER" id="PTHR45655">
    <property type="entry name" value="GUANYLATE CYCLASE SOLUBLE SUBUNIT BETA-2"/>
    <property type="match status" value="1"/>
</dbReference>
<evidence type="ECO:0000313" key="11">
    <source>
        <dbReference type="RefSeq" id="XP_031553109.1"/>
    </source>
</evidence>
<evidence type="ECO:0000256" key="3">
    <source>
        <dbReference type="ARBA" id="ARBA00022490"/>
    </source>
</evidence>
<gene>
    <name evidence="11" type="primary">LOC116290240</name>
</gene>
<dbReference type="AlphaFoldDB" id="A0A6P8H9G8"/>
<comment type="subcellular location">
    <subcellularLocation>
        <location evidence="1">Cytoplasm</location>
    </subcellularLocation>
</comment>
<dbReference type="GO" id="GO:0020037">
    <property type="term" value="F:heme binding"/>
    <property type="evidence" value="ECO:0007669"/>
    <property type="project" value="InterPro"/>
</dbReference>
<dbReference type="GeneID" id="116290240"/>
<dbReference type="Gene3D" id="6.10.250.780">
    <property type="match status" value="1"/>
</dbReference>
<dbReference type="InterPro" id="IPR011645">
    <property type="entry name" value="HNOB_dom_associated"/>
</dbReference>
<dbReference type="Pfam" id="PF00211">
    <property type="entry name" value="Guanylate_cyc"/>
    <property type="match status" value="1"/>
</dbReference>
<feature type="coiled-coil region" evidence="8">
    <location>
        <begin position="491"/>
        <end position="525"/>
    </location>
</feature>
<dbReference type="PANTHER" id="PTHR45655:SF5">
    <property type="entry name" value="SOLUBLE GUANYLATE CYCLASE 89DA-RELATED"/>
    <property type="match status" value="1"/>
</dbReference>
<dbReference type="InterPro" id="IPR001054">
    <property type="entry name" value="A/G_cyclase"/>
</dbReference>
<evidence type="ECO:0000256" key="7">
    <source>
        <dbReference type="ARBA" id="ARBA00023293"/>
    </source>
</evidence>
<dbReference type="InterPro" id="IPR011644">
    <property type="entry name" value="Heme_NO-bd"/>
</dbReference>
<dbReference type="Proteomes" id="UP000515163">
    <property type="component" value="Unplaced"/>
</dbReference>
<organism evidence="10 11">
    <name type="scientific">Actinia tenebrosa</name>
    <name type="common">Australian red waratah sea anemone</name>
    <dbReference type="NCBI Taxonomy" id="6105"/>
    <lineage>
        <taxon>Eukaryota</taxon>
        <taxon>Metazoa</taxon>
        <taxon>Cnidaria</taxon>
        <taxon>Anthozoa</taxon>
        <taxon>Hexacorallia</taxon>
        <taxon>Actiniaria</taxon>
        <taxon>Actiniidae</taxon>
        <taxon>Actinia</taxon>
    </lineage>
</organism>
<keyword evidence="6" id="KW-0456">Lyase</keyword>
<keyword evidence="10" id="KW-1185">Reference proteome</keyword>
<keyword evidence="4" id="KW-0547">Nucleotide-binding</keyword>
<dbReference type="SMART" id="SM00044">
    <property type="entry name" value="CYCc"/>
    <property type="match status" value="1"/>
</dbReference>
<dbReference type="InterPro" id="IPR024096">
    <property type="entry name" value="NO_sig/Golgi_transp_ligand-bd"/>
</dbReference>
<dbReference type="Pfam" id="PF07701">
    <property type="entry name" value="HNOBA"/>
    <property type="match status" value="1"/>
</dbReference>
<protein>
    <recommendedName>
        <fullName evidence="2">guanylate cyclase</fullName>
        <ecNumber evidence="2">4.6.1.2</ecNumber>
    </recommendedName>
</protein>
<dbReference type="SUPFAM" id="SSF55073">
    <property type="entry name" value="Nucleotide cyclase"/>
    <property type="match status" value="1"/>
</dbReference>
<dbReference type="InterPro" id="IPR029787">
    <property type="entry name" value="Nucleotide_cyclase"/>
</dbReference>
<keyword evidence="7" id="KW-0141">cGMP biosynthesis</keyword>
<dbReference type="GO" id="GO:0008074">
    <property type="term" value="C:guanylate cyclase complex, soluble"/>
    <property type="evidence" value="ECO:0007669"/>
    <property type="project" value="TreeGrafter"/>
</dbReference>
<dbReference type="Gene3D" id="3.30.450.260">
    <property type="entry name" value="Haem NO binding associated domain"/>
    <property type="match status" value="2"/>
</dbReference>
<keyword evidence="5" id="KW-0342">GTP-binding</keyword>
<dbReference type="EC" id="4.6.1.2" evidence="2"/>
<dbReference type="GO" id="GO:0070482">
    <property type="term" value="P:response to oxygen levels"/>
    <property type="evidence" value="ECO:0007669"/>
    <property type="project" value="TreeGrafter"/>
</dbReference>
<dbReference type="InterPro" id="IPR038158">
    <property type="entry name" value="H-NOX_domain_sf"/>
</dbReference>
<name>A0A6P8H9G8_ACTTE</name>
<evidence type="ECO:0000256" key="6">
    <source>
        <dbReference type="ARBA" id="ARBA00023239"/>
    </source>
</evidence>
<dbReference type="InParanoid" id="A0A6P8H9G8"/>